<reference evidence="8" key="3">
    <citation type="submission" date="2025-09" db="UniProtKB">
        <authorList>
            <consortium name="Ensembl"/>
        </authorList>
    </citation>
    <scope>IDENTIFICATION</scope>
</reference>
<evidence type="ECO:0000256" key="1">
    <source>
        <dbReference type="ARBA" id="ARBA00022729"/>
    </source>
</evidence>
<dbReference type="GeneTree" id="ENSGT00950000183188"/>
<evidence type="ECO:0000256" key="5">
    <source>
        <dbReference type="SAM" id="Phobius"/>
    </source>
</evidence>
<dbReference type="FunFam" id="2.60.40.10:FF:003012">
    <property type="entry name" value="Glycoprotein (transmembrane) nmb"/>
    <property type="match status" value="1"/>
</dbReference>
<evidence type="ECO:0000256" key="6">
    <source>
        <dbReference type="SAM" id="SignalP"/>
    </source>
</evidence>
<feature type="compositionally biased region" description="Polar residues" evidence="4">
    <location>
        <begin position="398"/>
        <end position="414"/>
    </location>
</feature>
<dbReference type="InterPro" id="IPR000601">
    <property type="entry name" value="PKD_dom"/>
</dbReference>
<feature type="transmembrane region" description="Helical" evidence="5">
    <location>
        <begin position="565"/>
        <end position="585"/>
    </location>
</feature>
<dbReference type="InterPro" id="IPR035986">
    <property type="entry name" value="PKD_dom_sf"/>
</dbReference>
<comment type="similarity">
    <text evidence="3">Belongs to the PMEL/NMB family.</text>
</comment>
<protein>
    <submittedName>
        <fullName evidence="8">Glycoprotein nmb</fullName>
    </submittedName>
</protein>
<dbReference type="STRING" id="106582.ENSMZEP00005012291"/>
<feature type="compositionally biased region" description="Low complexity" evidence="4">
    <location>
        <begin position="386"/>
        <end position="397"/>
    </location>
</feature>
<keyword evidence="5" id="KW-1133">Transmembrane helix</keyword>
<feature type="signal peptide" evidence="6">
    <location>
        <begin position="1"/>
        <end position="21"/>
    </location>
</feature>
<keyword evidence="9" id="KW-1185">Reference proteome</keyword>
<dbReference type="Proteomes" id="UP000265160">
    <property type="component" value="LG22"/>
</dbReference>
<dbReference type="PROSITE" id="PS50093">
    <property type="entry name" value="PKD"/>
    <property type="match status" value="1"/>
</dbReference>
<evidence type="ECO:0000259" key="7">
    <source>
        <dbReference type="PROSITE" id="PS50093"/>
    </source>
</evidence>
<reference evidence="8" key="2">
    <citation type="submission" date="2025-08" db="UniProtKB">
        <authorList>
            <consortium name="Ensembl"/>
        </authorList>
    </citation>
    <scope>IDENTIFICATION</scope>
</reference>
<organism evidence="8 9">
    <name type="scientific">Maylandia zebra</name>
    <name type="common">zebra mbuna</name>
    <dbReference type="NCBI Taxonomy" id="106582"/>
    <lineage>
        <taxon>Eukaryota</taxon>
        <taxon>Metazoa</taxon>
        <taxon>Chordata</taxon>
        <taxon>Craniata</taxon>
        <taxon>Vertebrata</taxon>
        <taxon>Euteleostomi</taxon>
        <taxon>Actinopterygii</taxon>
        <taxon>Neopterygii</taxon>
        <taxon>Teleostei</taxon>
        <taxon>Neoteleostei</taxon>
        <taxon>Acanthomorphata</taxon>
        <taxon>Ovalentaria</taxon>
        <taxon>Cichlomorphae</taxon>
        <taxon>Cichliformes</taxon>
        <taxon>Cichlidae</taxon>
        <taxon>African cichlids</taxon>
        <taxon>Pseudocrenilabrinae</taxon>
        <taxon>Haplochromini</taxon>
        <taxon>Maylandia</taxon>
        <taxon>Maylandia zebra complex</taxon>
    </lineage>
</organism>
<dbReference type="Pfam" id="PF26141">
    <property type="entry name" value="PMEL_NMB_N"/>
    <property type="match status" value="1"/>
</dbReference>
<sequence length="634" mass="70752">MKAWQCVSLLACACFLYQADGRKTYRDVFPHKHSLSGKFPFPIPPIPGWLPDTNPWDDYIYPPLNIKYFRSFTWKVHLSAGKPKVRLTSDSPALNGSSITFTAKLEYPPCQKEDANGNLIWDEHCEDANGQVRSGYVYNWTSWLDDYGFGKCIDKAKCNMFPDGRPFPQSNDWRRKSYVYVWHTMGQYFETCDGSSSSVTINTTNIPLGAEVMEVMVYRKRERRKYSPLSTDNAVFFVTDKIPVAVDISQKGAVNQSENIFIRGEDVVFKVHLHDPSGYLKTAASIDYIWDFRDGNQLVTHRNVTTHAYSKLGTMTVKLVVEAAFPVECPPSANTPTSTTSTEAPTTPLATHAITAKMETTQGEAFTRASLCRAHLLHITVPPSTSLPSTTSSFASTDLPTTEPLPSTVSPESNPTTPLWLRTRRRNSNQCFRYAYGTFTGNITVVEPKHPLNTLPSSRILEVSAHRVTNTDINFLVKCLGSIPTSACTIVSDPSCTQVRNIMCNDVPPLSECKVHLTRRFLEPGTYCVNITLENSSSLTLTSTTITINKSQDTPVSTTSHTAQVVLSSSAVLGAIFAFIAYVVYKRYKVYRPIRRSLVEDPHAGVGGHMIRLKEALFPSSEESHHLLTERNPL</sequence>
<dbReference type="PANTHER" id="PTHR11861:SF11">
    <property type="entry name" value="TRANSMEMBRANE GLYCOPROTEIN NMB"/>
    <property type="match status" value="1"/>
</dbReference>
<dbReference type="InterPro" id="IPR045219">
    <property type="entry name" value="PKAT"/>
</dbReference>
<dbReference type="InterPro" id="IPR013783">
    <property type="entry name" value="Ig-like_fold"/>
</dbReference>
<proteinExistence type="inferred from homology"/>
<evidence type="ECO:0000313" key="9">
    <source>
        <dbReference type="Proteomes" id="UP000265160"/>
    </source>
</evidence>
<evidence type="ECO:0000313" key="8">
    <source>
        <dbReference type="Ensembl" id="ENSMZEP00005012291.1"/>
    </source>
</evidence>
<evidence type="ECO:0000256" key="4">
    <source>
        <dbReference type="SAM" id="MobiDB-lite"/>
    </source>
</evidence>
<accession>A0A3P9BRN8</accession>
<dbReference type="GO" id="GO:0005886">
    <property type="term" value="C:plasma membrane"/>
    <property type="evidence" value="ECO:0007669"/>
    <property type="project" value="TreeGrafter"/>
</dbReference>
<keyword evidence="2" id="KW-0325">Glycoprotein</keyword>
<keyword evidence="5" id="KW-0812">Transmembrane</keyword>
<feature type="region of interest" description="Disordered" evidence="4">
    <location>
        <begin position="386"/>
        <end position="418"/>
    </location>
</feature>
<reference evidence="8 9" key="1">
    <citation type="journal article" date="2014" name="Nature">
        <title>The genomic substrate for adaptive radiation in African cichlid fish.</title>
        <authorList>
            <person name="Brawand D."/>
            <person name="Wagner C.E."/>
            <person name="Li Y.I."/>
            <person name="Malinsky M."/>
            <person name="Keller I."/>
            <person name="Fan S."/>
            <person name="Simakov O."/>
            <person name="Ng A.Y."/>
            <person name="Lim Z.W."/>
            <person name="Bezault E."/>
            <person name="Turner-Maier J."/>
            <person name="Johnson J."/>
            <person name="Alcazar R."/>
            <person name="Noh H.J."/>
            <person name="Russell P."/>
            <person name="Aken B."/>
            <person name="Alfoldi J."/>
            <person name="Amemiya C."/>
            <person name="Azzouzi N."/>
            <person name="Baroiller J.F."/>
            <person name="Barloy-Hubler F."/>
            <person name="Berlin A."/>
            <person name="Bloomquist R."/>
            <person name="Carleton K.L."/>
            <person name="Conte M.A."/>
            <person name="D'Cotta H."/>
            <person name="Eshel O."/>
            <person name="Gaffney L."/>
            <person name="Galibert F."/>
            <person name="Gante H.F."/>
            <person name="Gnerre S."/>
            <person name="Greuter L."/>
            <person name="Guyon R."/>
            <person name="Haddad N.S."/>
            <person name="Haerty W."/>
            <person name="Harris R.M."/>
            <person name="Hofmann H.A."/>
            <person name="Hourlier T."/>
            <person name="Hulata G."/>
            <person name="Jaffe D.B."/>
            <person name="Lara M."/>
            <person name="Lee A.P."/>
            <person name="MacCallum I."/>
            <person name="Mwaiko S."/>
            <person name="Nikaido M."/>
            <person name="Nishihara H."/>
            <person name="Ozouf-Costaz C."/>
            <person name="Penman D.J."/>
            <person name="Przybylski D."/>
            <person name="Rakotomanga M."/>
            <person name="Renn S.C.P."/>
            <person name="Ribeiro F.J."/>
            <person name="Ron M."/>
            <person name="Salzburger W."/>
            <person name="Sanchez-Pulido L."/>
            <person name="Santos M.E."/>
            <person name="Searle S."/>
            <person name="Sharpe T."/>
            <person name="Swofford R."/>
            <person name="Tan F.J."/>
            <person name="Williams L."/>
            <person name="Young S."/>
            <person name="Yin S."/>
            <person name="Okada N."/>
            <person name="Kocher T.D."/>
            <person name="Miska E.A."/>
            <person name="Lander E.S."/>
            <person name="Venkatesh B."/>
            <person name="Fernald R.D."/>
            <person name="Meyer A."/>
            <person name="Ponting C.P."/>
            <person name="Streelman J.T."/>
            <person name="Lindblad-Toh K."/>
            <person name="Seehausen O."/>
            <person name="Di Palma F."/>
        </authorList>
    </citation>
    <scope>NUCLEOTIDE SEQUENCE</scope>
</reference>
<evidence type="ECO:0000256" key="2">
    <source>
        <dbReference type="ARBA" id="ARBA00023180"/>
    </source>
</evidence>
<dbReference type="Pfam" id="PF20433">
    <property type="entry name" value="PKAT_KLD"/>
    <property type="match status" value="1"/>
</dbReference>
<keyword evidence="1 6" id="KW-0732">Signal</keyword>
<keyword evidence="5" id="KW-0472">Membrane</keyword>
<dbReference type="SUPFAM" id="SSF49299">
    <property type="entry name" value="PKD domain"/>
    <property type="match status" value="1"/>
</dbReference>
<dbReference type="Pfam" id="PF00801">
    <property type="entry name" value="PKD"/>
    <property type="match status" value="1"/>
</dbReference>
<dbReference type="InterPro" id="IPR059017">
    <property type="entry name" value="PMEL_NMB_N"/>
</dbReference>
<dbReference type="Ensembl" id="ENSMZET00005012723.1">
    <property type="protein sequence ID" value="ENSMZEP00005012291.1"/>
    <property type="gene ID" value="ENSMZEG00005009215.1"/>
</dbReference>
<dbReference type="CDD" id="cd00146">
    <property type="entry name" value="PKD"/>
    <property type="match status" value="1"/>
</dbReference>
<dbReference type="PANTHER" id="PTHR11861">
    <property type="entry name" value="MELANOCYTE PROTEIN PMEL 17-RELATED"/>
    <property type="match status" value="1"/>
</dbReference>
<feature type="chain" id="PRO_5017961220" evidence="6">
    <location>
        <begin position="22"/>
        <end position="634"/>
    </location>
</feature>
<name>A0A3P9BRN8_9CICH</name>
<feature type="domain" description="PKD" evidence="7">
    <location>
        <begin position="282"/>
        <end position="321"/>
    </location>
</feature>
<dbReference type="AlphaFoldDB" id="A0A3P9BRN8"/>
<dbReference type="InterPro" id="IPR046846">
    <property type="entry name" value="PKAT_KLD"/>
</dbReference>
<dbReference type="GO" id="GO:0007155">
    <property type="term" value="P:cell adhesion"/>
    <property type="evidence" value="ECO:0007669"/>
    <property type="project" value="TreeGrafter"/>
</dbReference>
<evidence type="ECO:0000256" key="3">
    <source>
        <dbReference type="ARBA" id="ARBA00025776"/>
    </source>
</evidence>
<dbReference type="Gene3D" id="2.60.40.10">
    <property type="entry name" value="Immunoglobulins"/>
    <property type="match status" value="1"/>
</dbReference>
<dbReference type="GO" id="GO:0005178">
    <property type="term" value="F:integrin binding"/>
    <property type="evidence" value="ECO:0007669"/>
    <property type="project" value="TreeGrafter"/>
</dbReference>